<evidence type="ECO:0000313" key="3">
    <source>
        <dbReference type="Proteomes" id="UP000239872"/>
    </source>
</evidence>
<keyword evidence="1" id="KW-0732">Signal</keyword>
<comment type="caution">
    <text evidence="2">The sequence shown here is derived from an EMBL/GenBank/DDBJ whole genome shotgun (WGS) entry which is preliminary data.</text>
</comment>
<feature type="signal peptide" evidence="1">
    <location>
        <begin position="1"/>
        <end position="21"/>
    </location>
</feature>
<protein>
    <submittedName>
        <fullName evidence="2">Uncharacterized protein</fullName>
    </submittedName>
</protein>
<accession>A0A2S7SXS4</accession>
<keyword evidence="3" id="KW-1185">Reference proteome</keyword>
<dbReference type="AlphaFoldDB" id="A0A2S7SXS4"/>
<dbReference type="EMBL" id="PPSL01000002">
    <property type="protein sequence ID" value="PQJ11730.1"/>
    <property type="molecule type" value="Genomic_DNA"/>
</dbReference>
<evidence type="ECO:0000256" key="1">
    <source>
        <dbReference type="SAM" id="SignalP"/>
    </source>
</evidence>
<reference evidence="2 3" key="1">
    <citation type="submission" date="2018-01" db="EMBL/GenBank/DDBJ databases">
        <title>A novel member of the phylum Bacteroidetes isolated from glacier ice.</title>
        <authorList>
            <person name="Liu Q."/>
            <person name="Xin Y.-H."/>
        </authorList>
    </citation>
    <scope>NUCLEOTIDE SEQUENCE [LARGE SCALE GENOMIC DNA]</scope>
    <source>
        <strain evidence="2 3">RB1R16</strain>
    </source>
</reference>
<organism evidence="2 3">
    <name type="scientific">Flavipsychrobacter stenotrophus</name>
    <dbReference type="NCBI Taxonomy" id="2077091"/>
    <lineage>
        <taxon>Bacteria</taxon>
        <taxon>Pseudomonadati</taxon>
        <taxon>Bacteroidota</taxon>
        <taxon>Chitinophagia</taxon>
        <taxon>Chitinophagales</taxon>
        <taxon>Chitinophagaceae</taxon>
        <taxon>Flavipsychrobacter</taxon>
    </lineage>
</organism>
<proteinExistence type="predicted"/>
<feature type="chain" id="PRO_5015490833" evidence="1">
    <location>
        <begin position="22"/>
        <end position="110"/>
    </location>
</feature>
<gene>
    <name evidence="2" type="ORF">CJD36_008010</name>
</gene>
<sequence>MSMKRMLLTIWLLTYFLSASGQLETTPLFPGNNDSLFLKNLISFNSDSAGNYSMFYKYMIEDRGMVYELKRVYASEKGQYVLSDTFNYYEEQDQLQIFGDTRNKKYHCKF</sequence>
<name>A0A2S7SXS4_9BACT</name>
<evidence type="ECO:0000313" key="2">
    <source>
        <dbReference type="EMBL" id="PQJ11730.1"/>
    </source>
</evidence>
<dbReference type="Proteomes" id="UP000239872">
    <property type="component" value="Unassembled WGS sequence"/>
</dbReference>